<comment type="caution">
    <text evidence="1">The sequence shown here is derived from an EMBL/GenBank/DDBJ whole genome shotgun (WGS) entry which is preliminary data.</text>
</comment>
<proteinExistence type="predicted"/>
<protein>
    <submittedName>
        <fullName evidence="1">Uncharacterized protein</fullName>
    </submittedName>
</protein>
<reference evidence="1" key="1">
    <citation type="submission" date="2013-07" db="EMBL/GenBank/DDBJ databases">
        <authorList>
            <person name="McIlroy S."/>
        </authorList>
    </citation>
    <scope>NUCLEOTIDE SEQUENCE [LARGE SCALE GENOMIC DNA]</scope>
    <source>
        <strain evidence="1">Run_A_D11</strain>
    </source>
</reference>
<dbReference type="STRING" id="1400863.BN873_490046"/>
<evidence type="ECO:0000313" key="1">
    <source>
        <dbReference type="EMBL" id="CDI03437.1"/>
    </source>
</evidence>
<dbReference type="AlphaFoldDB" id="W6M6X0"/>
<organism evidence="1 2">
    <name type="scientific">Candidatus Competibacter denitrificans Run_A_D11</name>
    <dbReference type="NCBI Taxonomy" id="1400863"/>
    <lineage>
        <taxon>Bacteria</taxon>
        <taxon>Pseudomonadati</taxon>
        <taxon>Pseudomonadota</taxon>
        <taxon>Gammaproteobacteria</taxon>
        <taxon>Candidatus Competibacteraceae</taxon>
        <taxon>Candidatus Competibacter</taxon>
    </lineage>
</organism>
<keyword evidence="2" id="KW-1185">Reference proteome</keyword>
<accession>W6M6X0</accession>
<sequence>MLADRLVELAVVERIGPDCVRMTLKKRP</sequence>
<name>W6M6X0_9GAMM</name>
<dbReference type="EMBL" id="CBTJ020000057">
    <property type="protein sequence ID" value="CDI03437.1"/>
    <property type="molecule type" value="Genomic_DNA"/>
</dbReference>
<evidence type="ECO:0000313" key="2">
    <source>
        <dbReference type="Proteomes" id="UP000035760"/>
    </source>
</evidence>
<reference evidence="1" key="2">
    <citation type="submission" date="2014-03" db="EMBL/GenBank/DDBJ databases">
        <title>Candidatus Competibacter-lineage genomes retrieved from metagenomes reveal functional metabolic diversity.</title>
        <authorList>
            <person name="McIlroy S.J."/>
            <person name="Albertsen M."/>
            <person name="Andresen E.K."/>
            <person name="Saunders A.M."/>
            <person name="Kristiansen R."/>
            <person name="Stokholm-Bjerregaard M."/>
            <person name="Nielsen K.L."/>
            <person name="Nielsen P.H."/>
        </authorList>
    </citation>
    <scope>NUCLEOTIDE SEQUENCE</scope>
    <source>
        <strain evidence="1">Run_A_D11</strain>
    </source>
</reference>
<gene>
    <name evidence="1" type="ORF">BN873_490046</name>
</gene>
<dbReference type="Proteomes" id="UP000035760">
    <property type="component" value="Unassembled WGS sequence"/>
</dbReference>